<protein>
    <submittedName>
        <fullName evidence="1">Uncharacterized protein</fullName>
    </submittedName>
</protein>
<proteinExistence type="predicted"/>
<sequence length="163" mass="17573">MNEAGFGRLVGLISYEDGDWISTSNMGWTLNHPTPPNPMLLYMDSASSSPMGISFIAPASAMSWAWQRLSSDTNQKMAASTVDPQDASLTVAKIPRDSLSFLVFEDSTLGLAIYTHIALKGTGTLCKYVDWATEGGKRTDVDAVRVSGTNHVRPRSVDGVMAI</sequence>
<accession>A0A9N9YW11</accession>
<name>A0A9N9YW11_9HYPO</name>
<dbReference type="Proteomes" id="UP000696573">
    <property type="component" value="Unassembled WGS sequence"/>
</dbReference>
<organism evidence="1 2">
    <name type="scientific">Clonostachys rhizophaga</name>
    <dbReference type="NCBI Taxonomy" id="160324"/>
    <lineage>
        <taxon>Eukaryota</taxon>
        <taxon>Fungi</taxon>
        <taxon>Dikarya</taxon>
        <taxon>Ascomycota</taxon>
        <taxon>Pezizomycotina</taxon>
        <taxon>Sordariomycetes</taxon>
        <taxon>Hypocreomycetidae</taxon>
        <taxon>Hypocreales</taxon>
        <taxon>Bionectriaceae</taxon>
        <taxon>Clonostachys</taxon>
    </lineage>
</organism>
<evidence type="ECO:0000313" key="2">
    <source>
        <dbReference type="Proteomes" id="UP000696573"/>
    </source>
</evidence>
<dbReference type="EMBL" id="CABFNQ020000750">
    <property type="protein sequence ID" value="CAH0034777.1"/>
    <property type="molecule type" value="Genomic_DNA"/>
</dbReference>
<evidence type="ECO:0000313" key="1">
    <source>
        <dbReference type="EMBL" id="CAH0034777.1"/>
    </source>
</evidence>
<reference evidence="1" key="1">
    <citation type="submission" date="2021-10" db="EMBL/GenBank/DDBJ databases">
        <authorList>
            <person name="Piombo E."/>
        </authorList>
    </citation>
    <scope>NUCLEOTIDE SEQUENCE</scope>
</reference>
<dbReference type="AlphaFoldDB" id="A0A9N9YW11"/>
<keyword evidence="2" id="KW-1185">Reference proteome</keyword>
<comment type="caution">
    <text evidence="1">The sequence shown here is derived from an EMBL/GenBank/DDBJ whole genome shotgun (WGS) entry which is preliminary data.</text>
</comment>
<gene>
    <name evidence="1" type="ORF">CRHIZ90672A_00009430</name>
</gene>